<evidence type="ECO:0000313" key="19">
    <source>
        <dbReference type="Proteomes" id="UP001187315"/>
    </source>
</evidence>
<accession>A0AA88NCY7</accession>
<dbReference type="CDD" id="cd06558">
    <property type="entry name" value="crotonase-like"/>
    <property type="match status" value="1"/>
</dbReference>
<gene>
    <name evidence="18" type="ORF">Q7C36_006525</name>
</gene>
<feature type="coiled-coil region" evidence="15">
    <location>
        <begin position="133"/>
        <end position="174"/>
    </location>
</feature>
<dbReference type="EC" id="4.1.1.94" evidence="8"/>
<evidence type="ECO:0000256" key="12">
    <source>
        <dbReference type="ARBA" id="ARBA00047446"/>
    </source>
</evidence>
<dbReference type="InterPro" id="IPR029045">
    <property type="entry name" value="ClpP/crotonase-like_dom_sf"/>
</dbReference>
<dbReference type="GO" id="GO:0004492">
    <property type="term" value="F:methyl/ethyl malonyl-CoA decarboxylase activity"/>
    <property type="evidence" value="ECO:0007669"/>
    <property type="project" value="UniProtKB-EC"/>
</dbReference>
<evidence type="ECO:0000256" key="6">
    <source>
        <dbReference type="ARBA" id="ARBA00036343"/>
    </source>
</evidence>
<feature type="compositionally biased region" description="Polar residues" evidence="16">
    <location>
        <begin position="639"/>
        <end position="655"/>
    </location>
</feature>
<dbReference type="Pfam" id="PF00378">
    <property type="entry name" value="ECH_1"/>
    <property type="match status" value="1"/>
</dbReference>
<feature type="region of interest" description="Disordered" evidence="16">
    <location>
        <begin position="731"/>
        <end position="774"/>
    </location>
</feature>
<evidence type="ECO:0000256" key="9">
    <source>
        <dbReference type="ARBA" id="ARBA00039903"/>
    </source>
</evidence>
<dbReference type="AlphaFoldDB" id="A0AA88NCY7"/>
<reference evidence="18" key="1">
    <citation type="submission" date="2023-08" db="EMBL/GenBank/DDBJ databases">
        <title>Pelteobagrus vachellii genome.</title>
        <authorList>
            <person name="Liu H."/>
        </authorList>
    </citation>
    <scope>NUCLEOTIDE SEQUENCE</scope>
    <source>
        <strain evidence="18">PRFRI_2022a</strain>
        <tissue evidence="18">Muscle</tissue>
    </source>
</reference>
<evidence type="ECO:0000259" key="17">
    <source>
        <dbReference type="Pfam" id="PF14818"/>
    </source>
</evidence>
<keyword evidence="3" id="KW-0963">Cytoplasm</keyword>
<name>A0AA88NCY7_TACVA</name>
<proteinExistence type="inferred from homology"/>
<comment type="subcellular location">
    <subcellularLocation>
        <location evidence="1">Cytoplasm</location>
        <location evidence="1">Cytosol</location>
    </subcellularLocation>
</comment>
<feature type="compositionally biased region" description="Polar residues" evidence="16">
    <location>
        <begin position="852"/>
        <end position="865"/>
    </location>
</feature>
<dbReference type="Pfam" id="PF14818">
    <property type="entry name" value="SOGA1-2-like_CC"/>
    <property type="match status" value="1"/>
</dbReference>
<dbReference type="Proteomes" id="UP001187315">
    <property type="component" value="Unassembled WGS sequence"/>
</dbReference>
<dbReference type="PANTHER" id="PTHR15705">
    <property type="entry name" value="MCG7194, ISOFORM CRA_A"/>
    <property type="match status" value="1"/>
</dbReference>
<comment type="catalytic activity">
    <reaction evidence="12">
        <text>(S)-methylmalonyl-CoA + H(+) = propanoyl-CoA + CO2</text>
        <dbReference type="Rhea" id="RHEA:61340"/>
        <dbReference type="ChEBI" id="CHEBI:15378"/>
        <dbReference type="ChEBI" id="CHEBI:16526"/>
        <dbReference type="ChEBI" id="CHEBI:57327"/>
        <dbReference type="ChEBI" id="CHEBI:57392"/>
        <dbReference type="EC" id="4.1.1.94"/>
    </reaction>
    <physiologicalReaction direction="left-to-right" evidence="12">
        <dbReference type="Rhea" id="RHEA:61341"/>
    </physiologicalReaction>
</comment>
<protein>
    <recommendedName>
        <fullName evidence="9">Ethylmalonyl-CoA decarboxylase</fullName>
        <ecNumber evidence="8">4.1.1.94</ecNumber>
    </recommendedName>
    <alternativeName>
        <fullName evidence="11">Enoyl-CoA hydratase domain-containing protein 1</fullName>
    </alternativeName>
    <alternativeName>
        <fullName evidence="10">Methylmalonyl-CoA decarboxylase</fullName>
    </alternativeName>
</protein>
<evidence type="ECO:0000256" key="7">
    <source>
        <dbReference type="ARBA" id="ARBA00036541"/>
    </source>
</evidence>
<evidence type="ECO:0000256" key="3">
    <source>
        <dbReference type="ARBA" id="ARBA00022490"/>
    </source>
</evidence>
<comment type="catalytic activity">
    <reaction evidence="6">
        <text>(2S)-ethylmalonyl-CoA + H(+) = butanoyl-CoA + CO2</text>
        <dbReference type="Rhea" id="RHEA:32131"/>
        <dbReference type="ChEBI" id="CHEBI:15378"/>
        <dbReference type="ChEBI" id="CHEBI:16526"/>
        <dbReference type="ChEBI" id="CHEBI:57371"/>
        <dbReference type="ChEBI" id="CHEBI:60909"/>
        <dbReference type="EC" id="4.1.1.94"/>
    </reaction>
    <physiologicalReaction direction="left-to-right" evidence="6">
        <dbReference type="Rhea" id="RHEA:32132"/>
    </physiologicalReaction>
</comment>
<keyword evidence="5" id="KW-0456">Lyase</keyword>
<dbReference type="InterPro" id="IPR027882">
    <property type="entry name" value="SOGA1/2-like_CC"/>
</dbReference>
<comment type="similarity">
    <text evidence="2 14">Belongs to the enoyl-CoA hydratase/isomerase family.</text>
</comment>
<feature type="region of interest" description="Disordered" evidence="16">
    <location>
        <begin position="827"/>
        <end position="909"/>
    </location>
</feature>
<evidence type="ECO:0000256" key="14">
    <source>
        <dbReference type="RuleBase" id="RU003707"/>
    </source>
</evidence>
<evidence type="ECO:0000313" key="18">
    <source>
        <dbReference type="EMBL" id="KAK2854656.1"/>
    </source>
</evidence>
<evidence type="ECO:0000256" key="11">
    <source>
        <dbReference type="ARBA" id="ARBA00042182"/>
    </source>
</evidence>
<evidence type="ECO:0000256" key="15">
    <source>
        <dbReference type="SAM" id="Coils"/>
    </source>
</evidence>
<comment type="catalytic activity">
    <reaction evidence="7">
        <text>(2R)-ethylmalonyl-CoA + H(+) = butanoyl-CoA + CO2</text>
        <dbReference type="Rhea" id="RHEA:59540"/>
        <dbReference type="ChEBI" id="CHEBI:15378"/>
        <dbReference type="ChEBI" id="CHEBI:16526"/>
        <dbReference type="ChEBI" id="CHEBI:57371"/>
        <dbReference type="ChEBI" id="CHEBI:85316"/>
        <dbReference type="EC" id="4.1.1.94"/>
    </reaction>
    <physiologicalReaction direction="left-to-right" evidence="7">
        <dbReference type="Rhea" id="RHEA:59541"/>
    </physiologicalReaction>
</comment>
<feature type="region of interest" description="Disordered" evidence="16">
    <location>
        <begin position="639"/>
        <end position="660"/>
    </location>
</feature>
<dbReference type="GO" id="GO:0005829">
    <property type="term" value="C:cytosol"/>
    <property type="evidence" value="ECO:0007669"/>
    <property type="project" value="UniProtKB-SubCell"/>
</dbReference>
<dbReference type="InterPro" id="IPR001753">
    <property type="entry name" value="Enoyl-CoA_hydra/iso"/>
</dbReference>
<feature type="domain" description="SOGA 1/2-like coiled-coil" evidence="17">
    <location>
        <begin position="119"/>
        <end position="172"/>
    </location>
</feature>
<feature type="compositionally biased region" description="Polar residues" evidence="16">
    <location>
        <begin position="215"/>
        <end position="231"/>
    </location>
</feature>
<evidence type="ECO:0000256" key="13">
    <source>
        <dbReference type="ARBA" id="ARBA00056546"/>
    </source>
</evidence>
<comment type="caution">
    <text evidence="18">The sequence shown here is derived from an EMBL/GenBank/DDBJ whole genome shotgun (WGS) entry which is preliminary data.</text>
</comment>
<feature type="region of interest" description="Disordered" evidence="16">
    <location>
        <begin position="197"/>
        <end position="231"/>
    </location>
</feature>
<keyword evidence="4 15" id="KW-0175">Coiled coil</keyword>
<evidence type="ECO:0000256" key="5">
    <source>
        <dbReference type="ARBA" id="ARBA00023239"/>
    </source>
</evidence>
<dbReference type="Gene3D" id="3.90.226.10">
    <property type="entry name" value="2-enoyl-CoA Hydratase, Chain A, domain 1"/>
    <property type="match status" value="1"/>
</dbReference>
<sequence length="1246" mass="139122">MDYNYSAKHNKVSTSSDTTFASLLQSIHMGGENRRILLDLKTLLEEVQSEVKREESKRSELQLQYTKDQCAWELEKAGLKCRIAQLEAKGTVNRETGDTVKREREEERRLLADTHTAAMDLRCRLEHNERDWAREKSELLERFDLERKEWESQLRDMQHKIEELYNEVKAHRQKGTFGPNIGAQTTAIRLSTYSGSTVSSTLTDSSEAHSSSYSEPLTQQRHSSTDSSRICSEPNGQHYSIQCEQSKQGSSGKYEHREIEAINTAELEDILHECLVNNPISSGQNDLLTACRGFQNKDINCATDKKNTMALNAALKEIARVSEELCSYQDEIRKKSGVKRSQTEPVVFPGDVEMGEKYMLELGDTDFNVNVLDKQKGINWDDVQKHSTKTESGTELPVKTRDVPPIPFRSTSWYINSPLATDISSSAPEPLLRKTCQSPCLHKKCNSPSIVRRFEAMLQENEGKILTDSGIVPGPVPHDSKCNISCCQSRWSCDGSRFGSSKSSPYVPIQKCLSEVNIIAAEAKCTRNQIDADGKQNLKEEIHLMDSTPKGVAADFLTPPDMTSINTTVPRRNEMLERKTAEFNRILFQAGMGFQCDEDSSSTDVHYTFESTTEDNRTNVPLDITTQYSINKYEQVAPQVSPQMKNQTKDSSSGPLNLKQDVKVKKTTSGLSQHLAMKHKDSKFKCRLSHSEDRQPSITQSEKTLRTIKSDLELCPSKLTHQTETFCKVKSVTSGHHPAKTKPKKPEPTKQDMPNTRSRVLDENPWKPSTLAAYPRPLESRSNYGAIERILKSYENLGQSQKDKQLQSNPGREEDLTELLNLLEIQHQSRSSERVTHTPHHPAVDHKEAHVTVQQNKESTVTVKKSFSRPACPAKRRLPSRWANRSSSTSPTSSPSPSPTRQPTISSSQQTFTYSAFHTETVIIIPRTALEVTPSLESHCRESKMALCSVGRPLLQNTRNALGCFLKQKQTYCSKSNESQEEEIRKKLQLFPGGSIDLQKQESGIALMTVNNPLRMNAFSGSMMTELEERVWELENWTEGKGLIVRGAAGTFCSGSDLNAVRAISNPQDGMKMCMFMQKTITRLLRLPLISVALIEGKALGGGAELTTACDFRLMTSDAVIQFVHKHMGLVPGWGGAARLVKIVGSQNALKLLAGAKKVAPDFGKEIGLVDGVLKTGEGDPIKDTEQWLGQFTKGSVPVIRAVKKVVLSGRELALDQALTTERHVFGTVWGGPANLEALALKTKHK</sequence>
<evidence type="ECO:0000256" key="1">
    <source>
        <dbReference type="ARBA" id="ARBA00004514"/>
    </source>
</evidence>
<evidence type="ECO:0000256" key="8">
    <source>
        <dbReference type="ARBA" id="ARBA00038883"/>
    </source>
</evidence>
<organism evidence="18 19">
    <name type="scientific">Tachysurus vachellii</name>
    <name type="common">Darkbarbel catfish</name>
    <name type="synonym">Pelteobagrus vachellii</name>
    <dbReference type="NCBI Taxonomy" id="175792"/>
    <lineage>
        <taxon>Eukaryota</taxon>
        <taxon>Metazoa</taxon>
        <taxon>Chordata</taxon>
        <taxon>Craniata</taxon>
        <taxon>Vertebrata</taxon>
        <taxon>Euteleostomi</taxon>
        <taxon>Actinopterygii</taxon>
        <taxon>Neopterygii</taxon>
        <taxon>Teleostei</taxon>
        <taxon>Ostariophysi</taxon>
        <taxon>Siluriformes</taxon>
        <taxon>Bagridae</taxon>
        <taxon>Tachysurus</taxon>
    </lineage>
</organism>
<dbReference type="InterPro" id="IPR018376">
    <property type="entry name" value="Enoyl-CoA_hyd/isom_CS"/>
</dbReference>
<evidence type="ECO:0000256" key="16">
    <source>
        <dbReference type="SAM" id="MobiDB-lite"/>
    </source>
</evidence>
<dbReference type="PANTHER" id="PTHR15705:SF1">
    <property type="entry name" value="RIKEN CDNA 9330159F19 GENE"/>
    <property type="match status" value="1"/>
</dbReference>
<comment type="function">
    <text evidence="13">Decarboxylates ethylmalonyl-CoA, a potentially toxic metabolite, to form butyryl-CoA, suggesting it might be involved in metabolite proofreading. Acts preferentially on (S)-ethylmalonyl-CoA but also has some activity on the (R)-isomer. Also has methylmalonyl-CoA decarboxylase activity at lower level.</text>
</comment>
<keyword evidence="19" id="KW-1185">Reference proteome</keyword>
<evidence type="ECO:0000256" key="4">
    <source>
        <dbReference type="ARBA" id="ARBA00023054"/>
    </source>
</evidence>
<feature type="coiled-coil region" evidence="15">
    <location>
        <begin position="37"/>
        <end position="64"/>
    </location>
</feature>
<dbReference type="EMBL" id="JAVHJS010000006">
    <property type="protein sequence ID" value="KAK2854656.1"/>
    <property type="molecule type" value="Genomic_DNA"/>
</dbReference>
<dbReference type="SUPFAM" id="SSF52096">
    <property type="entry name" value="ClpP/crotonase"/>
    <property type="match status" value="1"/>
</dbReference>
<dbReference type="FunFam" id="3.90.226.10:FF:000040">
    <property type="entry name" value="Ethylmalonyl-CoA decarboxylase 1"/>
    <property type="match status" value="1"/>
</dbReference>
<feature type="compositionally biased region" description="Basic and acidic residues" evidence="16">
    <location>
        <begin position="830"/>
        <end position="850"/>
    </location>
</feature>
<evidence type="ECO:0000256" key="2">
    <source>
        <dbReference type="ARBA" id="ARBA00005254"/>
    </source>
</evidence>
<evidence type="ECO:0000256" key="10">
    <source>
        <dbReference type="ARBA" id="ARBA00042052"/>
    </source>
</evidence>
<dbReference type="PROSITE" id="PS00166">
    <property type="entry name" value="ENOYL_COA_HYDRATASE"/>
    <property type="match status" value="1"/>
</dbReference>